<organism evidence="6">
    <name type="scientific">marine metagenome</name>
    <dbReference type="NCBI Taxonomy" id="408172"/>
    <lineage>
        <taxon>unclassified sequences</taxon>
        <taxon>metagenomes</taxon>
        <taxon>ecological metagenomes</taxon>
    </lineage>
</organism>
<feature type="transmembrane region" description="Helical" evidence="5">
    <location>
        <begin position="186"/>
        <end position="208"/>
    </location>
</feature>
<evidence type="ECO:0000313" key="6">
    <source>
        <dbReference type="EMBL" id="SVA97699.1"/>
    </source>
</evidence>
<sequence length="373" mass="40747">MSSGLSKSDANRYKEYLRSEIEAASMYKILAQFETDPEKSEIFEQLSQSEVRHARHWSEKLGNPIADVTLHTYTPKLIYIRMVCYLFGPQKILPWLARIESKEIGAYVHEVEGQELVEEERNHARILSRMAMGNPDNQQIQEVWHTRGNGGSVRAAILGINDGLVSNFCLMMGVAGGTTASGNFDFIILAGVAALIAGSLSMATGEYISVRSQKDIYEHQIDMERAELEEWPEEEEEELVLIYRAKGIEESQARVIASALMADPTRALDTMVREELGLNLQNLGSPWLAAISSLLAFALGALIPIIPILFSSGNISIVLSAIFSSSALFIVGGIVSVASGKNIFLGAVRMLLAGTLAAAFTYGAGYLLGISIL</sequence>
<keyword evidence="4 5" id="KW-0472">Membrane</keyword>
<feature type="transmembrane region" description="Helical" evidence="5">
    <location>
        <begin position="287"/>
        <end position="309"/>
    </location>
</feature>
<keyword evidence="2 5" id="KW-0812">Transmembrane</keyword>
<dbReference type="GO" id="GO:0012505">
    <property type="term" value="C:endomembrane system"/>
    <property type="evidence" value="ECO:0007669"/>
    <property type="project" value="UniProtKB-SubCell"/>
</dbReference>
<dbReference type="GO" id="GO:0005384">
    <property type="term" value="F:manganese ion transmembrane transporter activity"/>
    <property type="evidence" value="ECO:0007669"/>
    <property type="project" value="InterPro"/>
</dbReference>
<proteinExistence type="predicted"/>
<dbReference type="Pfam" id="PF01988">
    <property type="entry name" value="VIT1"/>
    <property type="match status" value="1"/>
</dbReference>
<evidence type="ECO:0008006" key="7">
    <source>
        <dbReference type="Google" id="ProtNLM"/>
    </source>
</evidence>
<evidence type="ECO:0000256" key="5">
    <source>
        <dbReference type="SAM" id="Phobius"/>
    </source>
</evidence>
<dbReference type="AlphaFoldDB" id="A0A382A8I3"/>
<evidence type="ECO:0000256" key="3">
    <source>
        <dbReference type="ARBA" id="ARBA00022989"/>
    </source>
</evidence>
<dbReference type="PANTHER" id="PTHR31851">
    <property type="entry name" value="FE(2+)/MN(2+) TRANSPORTER PCL1"/>
    <property type="match status" value="1"/>
</dbReference>
<keyword evidence="3 5" id="KW-1133">Transmembrane helix</keyword>
<dbReference type="EMBL" id="UINC01024314">
    <property type="protein sequence ID" value="SVA97699.1"/>
    <property type="molecule type" value="Genomic_DNA"/>
</dbReference>
<evidence type="ECO:0000256" key="1">
    <source>
        <dbReference type="ARBA" id="ARBA00004127"/>
    </source>
</evidence>
<name>A0A382A8I3_9ZZZZ</name>
<accession>A0A382A8I3</accession>
<feature type="transmembrane region" description="Helical" evidence="5">
    <location>
        <begin position="350"/>
        <end position="372"/>
    </location>
</feature>
<dbReference type="GO" id="GO:0030026">
    <property type="term" value="P:intracellular manganese ion homeostasis"/>
    <property type="evidence" value="ECO:0007669"/>
    <property type="project" value="InterPro"/>
</dbReference>
<gene>
    <name evidence="6" type="ORF">METZ01_LOCUS150553</name>
</gene>
<reference evidence="6" key="1">
    <citation type="submission" date="2018-05" db="EMBL/GenBank/DDBJ databases">
        <authorList>
            <person name="Lanie J.A."/>
            <person name="Ng W.-L."/>
            <person name="Kazmierczak K.M."/>
            <person name="Andrzejewski T.M."/>
            <person name="Davidsen T.M."/>
            <person name="Wayne K.J."/>
            <person name="Tettelin H."/>
            <person name="Glass J.I."/>
            <person name="Rusch D."/>
            <person name="Podicherti R."/>
            <person name="Tsui H.-C.T."/>
            <person name="Winkler M.E."/>
        </authorList>
    </citation>
    <scope>NUCLEOTIDE SEQUENCE</scope>
</reference>
<evidence type="ECO:0000256" key="2">
    <source>
        <dbReference type="ARBA" id="ARBA00022692"/>
    </source>
</evidence>
<dbReference type="SUPFAM" id="SSF47240">
    <property type="entry name" value="Ferritin-like"/>
    <property type="match status" value="1"/>
</dbReference>
<dbReference type="InterPro" id="IPR009078">
    <property type="entry name" value="Ferritin-like_SF"/>
</dbReference>
<protein>
    <recommendedName>
        <fullName evidence="7">Rubrerythrin diiron-binding domain-containing protein</fullName>
    </recommendedName>
</protein>
<feature type="transmembrane region" description="Helical" evidence="5">
    <location>
        <begin position="155"/>
        <end position="174"/>
    </location>
</feature>
<dbReference type="InterPro" id="IPR008217">
    <property type="entry name" value="Ccc1_fam"/>
</dbReference>
<evidence type="ECO:0000256" key="4">
    <source>
        <dbReference type="ARBA" id="ARBA00023136"/>
    </source>
</evidence>
<comment type="subcellular location">
    <subcellularLocation>
        <location evidence="1">Endomembrane system</location>
        <topology evidence="1">Multi-pass membrane protein</topology>
    </subcellularLocation>
</comment>
<feature type="transmembrane region" description="Helical" evidence="5">
    <location>
        <begin position="315"/>
        <end position="338"/>
    </location>
</feature>